<organism evidence="1 2">
    <name type="scientific">Agromyces marinus</name>
    <dbReference type="NCBI Taxonomy" id="1389020"/>
    <lineage>
        <taxon>Bacteria</taxon>
        <taxon>Bacillati</taxon>
        <taxon>Actinomycetota</taxon>
        <taxon>Actinomycetes</taxon>
        <taxon>Micrococcales</taxon>
        <taxon>Microbacteriaceae</taxon>
        <taxon>Agromyces</taxon>
    </lineage>
</organism>
<keyword evidence="2" id="KW-1185">Reference proteome</keyword>
<dbReference type="InterPro" id="IPR029057">
    <property type="entry name" value="PRTase-like"/>
</dbReference>
<evidence type="ECO:0000313" key="2">
    <source>
        <dbReference type="Proteomes" id="UP001321477"/>
    </source>
</evidence>
<evidence type="ECO:0000313" key="1">
    <source>
        <dbReference type="EMBL" id="BDZ55422.1"/>
    </source>
</evidence>
<evidence type="ECO:0008006" key="3">
    <source>
        <dbReference type="Google" id="ProtNLM"/>
    </source>
</evidence>
<reference evidence="2" key="1">
    <citation type="journal article" date="2019" name="Int. J. Syst. Evol. Microbiol.">
        <title>The Global Catalogue of Microorganisms (GCM) 10K type strain sequencing project: providing services to taxonomists for standard genome sequencing and annotation.</title>
        <authorList>
            <consortium name="The Broad Institute Genomics Platform"/>
            <consortium name="The Broad Institute Genome Sequencing Center for Infectious Disease"/>
            <person name="Wu L."/>
            <person name="Ma J."/>
        </authorList>
    </citation>
    <scope>NUCLEOTIDE SEQUENCE [LARGE SCALE GENOMIC DNA]</scope>
    <source>
        <strain evidence="2">NBRC 109019</strain>
    </source>
</reference>
<dbReference type="EMBL" id="AP027734">
    <property type="protein sequence ID" value="BDZ55422.1"/>
    <property type="molecule type" value="Genomic_DNA"/>
</dbReference>
<dbReference type="Gene3D" id="3.40.50.2020">
    <property type="match status" value="1"/>
</dbReference>
<name>A0ABM8H3N7_9MICO</name>
<proteinExistence type="predicted"/>
<protein>
    <recommendedName>
        <fullName evidence="3">Hypoxanthine phosphoribosyltransferase</fullName>
    </recommendedName>
</protein>
<sequence>MDSREIENDLTEVLVTEQEIRDKLAELARRIEADYEGANCSSSASSRAPSWSWPTWRANCAPT</sequence>
<accession>A0ABM8H3N7</accession>
<gene>
    <name evidence="1" type="ORF">GCM10025870_24950</name>
</gene>
<dbReference type="Proteomes" id="UP001321477">
    <property type="component" value="Chromosome"/>
</dbReference>